<dbReference type="Pfam" id="PF00929">
    <property type="entry name" value="RNase_T"/>
    <property type="match status" value="1"/>
</dbReference>
<evidence type="ECO:0000313" key="6">
    <source>
        <dbReference type="Proteomes" id="UP001595956"/>
    </source>
</evidence>
<comment type="caution">
    <text evidence="5">The sequence shown here is derived from an EMBL/GenBank/DDBJ whole genome shotgun (WGS) entry which is preliminary data.</text>
</comment>
<dbReference type="SUPFAM" id="SSF53098">
    <property type="entry name" value="Ribonuclease H-like"/>
    <property type="match status" value="1"/>
</dbReference>
<dbReference type="SMART" id="SM00479">
    <property type="entry name" value="EXOIII"/>
    <property type="match status" value="1"/>
</dbReference>
<evidence type="ECO:0000313" key="5">
    <source>
        <dbReference type="EMBL" id="MFC5494612.1"/>
    </source>
</evidence>
<dbReference type="PANTHER" id="PTHR30231">
    <property type="entry name" value="DNA POLYMERASE III SUBUNIT EPSILON"/>
    <property type="match status" value="1"/>
</dbReference>
<proteinExistence type="predicted"/>
<dbReference type="Gene3D" id="3.30.420.10">
    <property type="entry name" value="Ribonuclease H-like superfamily/Ribonuclease H"/>
    <property type="match status" value="1"/>
</dbReference>
<evidence type="ECO:0000259" key="4">
    <source>
        <dbReference type="SMART" id="SM00479"/>
    </source>
</evidence>
<evidence type="ECO:0000256" key="3">
    <source>
        <dbReference type="ARBA" id="ARBA00022839"/>
    </source>
</evidence>
<dbReference type="PANTHER" id="PTHR30231:SF4">
    <property type="entry name" value="PROTEIN NEN2"/>
    <property type="match status" value="1"/>
</dbReference>
<dbReference type="EMBL" id="JBHSMD010000005">
    <property type="protein sequence ID" value="MFC5494612.1"/>
    <property type="molecule type" value="Genomic_DNA"/>
</dbReference>
<accession>A0ABW0N6N5</accession>
<reference evidence="6" key="1">
    <citation type="journal article" date="2019" name="Int. J. Syst. Evol. Microbiol.">
        <title>The Global Catalogue of Microorganisms (GCM) 10K type strain sequencing project: providing services to taxonomists for standard genome sequencing and annotation.</title>
        <authorList>
            <consortium name="The Broad Institute Genomics Platform"/>
            <consortium name="The Broad Institute Genome Sequencing Center for Infectious Disease"/>
            <person name="Wu L."/>
            <person name="Ma J."/>
        </authorList>
    </citation>
    <scope>NUCLEOTIDE SEQUENCE [LARGE SCALE GENOMIC DNA]</scope>
    <source>
        <strain evidence="6">KACC 13778</strain>
    </source>
</reference>
<feature type="domain" description="Exonuclease" evidence="4">
    <location>
        <begin position="3"/>
        <end position="170"/>
    </location>
</feature>
<keyword evidence="3 5" id="KW-0269">Exonuclease</keyword>
<dbReference type="Gene3D" id="3.40.50.10190">
    <property type="entry name" value="BRCT domain"/>
    <property type="match status" value="1"/>
</dbReference>
<dbReference type="CDD" id="cd06127">
    <property type="entry name" value="DEDDh"/>
    <property type="match status" value="1"/>
</dbReference>
<keyword evidence="6" id="KW-1185">Reference proteome</keyword>
<evidence type="ECO:0000256" key="2">
    <source>
        <dbReference type="ARBA" id="ARBA00022801"/>
    </source>
</evidence>
<evidence type="ECO:0000256" key="1">
    <source>
        <dbReference type="ARBA" id="ARBA00022722"/>
    </source>
</evidence>
<dbReference type="RefSeq" id="WP_345170590.1">
    <property type="nucleotide sequence ID" value="NZ_BAABFQ010000001.1"/>
</dbReference>
<keyword evidence="1" id="KW-0540">Nuclease</keyword>
<dbReference type="InterPro" id="IPR012337">
    <property type="entry name" value="RNaseH-like_sf"/>
</dbReference>
<protein>
    <submittedName>
        <fullName evidence="5">Exonuclease domain-containing protein</fullName>
    </submittedName>
</protein>
<organism evidence="5 6">
    <name type="scientific">Nocardioides caricicola</name>
    <dbReference type="NCBI Taxonomy" id="634770"/>
    <lineage>
        <taxon>Bacteria</taxon>
        <taxon>Bacillati</taxon>
        <taxon>Actinomycetota</taxon>
        <taxon>Actinomycetes</taxon>
        <taxon>Propionibacteriales</taxon>
        <taxon>Nocardioidaceae</taxon>
        <taxon>Nocardioides</taxon>
    </lineage>
</organism>
<dbReference type="InterPro" id="IPR013520">
    <property type="entry name" value="Ribonucl_H"/>
</dbReference>
<dbReference type="InterPro" id="IPR036420">
    <property type="entry name" value="BRCT_dom_sf"/>
</dbReference>
<gene>
    <name evidence="5" type="ORF">ACFPKY_15965</name>
</gene>
<name>A0ABW0N6N5_9ACTN</name>
<dbReference type="Proteomes" id="UP001595956">
    <property type="component" value="Unassembled WGS sequence"/>
</dbReference>
<keyword evidence="2" id="KW-0378">Hydrolase</keyword>
<dbReference type="InterPro" id="IPR036397">
    <property type="entry name" value="RNaseH_sf"/>
</dbReference>
<sequence length="411" mass="44065">MAGYACIDFETTGLFPTRHDRVLEVGVVLLDGDGAVEAEWSTLVNPGRDVGPTHIHGVTAREVLRAPTFAEVAPLLLQSLGGRTVVAHNAPFDVRFLRAELARAGYSWTGPDIPALCTMELSGRHLRSSSRKLNDCCLAAQVVAAGSHEALADARAVAALLAYLMSATYKPPPWSALSSEAERYAWPVCEVTIPAFVGRTGSAPVREEFWLDRIVSSMPRSSDARVDSYLEILEMALLDRYLSAHEEEALVETATDLGLDRDRLDGIHRDYLLSMSAVAWEDGIITRAELKDLEAVARLLGLNADDVAMSLDAAKAAASRPVATAFQLAPGDLICLTGQMTHPREAVEALLAERGLQVGGLTKRTRLLVAADPDSQSGKAAKARNYGVPIVAESGLLGLLLGMAESQQTQS</sequence>
<dbReference type="GO" id="GO:0004527">
    <property type="term" value="F:exonuclease activity"/>
    <property type="evidence" value="ECO:0007669"/>
    <property type="project" value="UniProtKB-KW"/>
</dbReference>